<sequence length="160" mass="18705">MELQDNEQEIQISSHTREQWIRRRQELGEWVERPKLRRHFKRTVPLQNGVHVDEELYNALNLLQQAGIKTEHSCAGVSLLDEPIDHSLYAYVTFYKSEAAERLISILEQVMRKRVLITFEPLTSRYDVSSFLIGHNRSFCLLLQHAAQRLTLACSEGERS</sequence>
<keyword evidence="2" id="KW-1185">Reference proteome</keyword>
<evidence type="ECO:0000313" key="1">
    <source>
        <dbReference type="EMBL" id="NMO97869.1"/>
    </source>
</evidence>
<protein>
    <submittedName>
        <fullName evidence="1">Uncharacterized protein</fullName>
    </submittedName>
</protein>
<organism evidence="1 2">
    <name type="scientific">Paenibacillus lemnae</name>
    <dbReference type="NCBI Taxonomy" id="1330551"/>
    <lineage>
        <taxon>Bacteria</taxon>
        <taxon>Bacillati</taxon>
        <taxon>Bacillota</taxon>
        <taxon>Bacilli</taxon>
        <taxon>Bacillales</taxon>
        <taxon>Paenibacillaceae</taxon>
        <taxon>Paenibacillus</taxon>
    </lineage>
</organism>
<dbReference type="AlphaFoldDB" id="A0A848MCB4"/>
<gene>
    <name evidence="1" type="ORF">HII30_19075</name>
</gene>
<dbReference type="RefSeq" id="WP_169506640.1">
    <property type="nucleotide sequence ID" value="NZ_JABBPN010000024.1"/>
</dbReference>
<comment type="caution">
    <text evidence="1">The sequence shown here is derived from an EMBL/GenBank/DDBJ whole genome shotgun (WGS) entry which is preliminary data.</text>
</comment>
<reference evidence="1 2" key="1">
    <citation type="submission" date="2020-04" db="EMBL/GenBank/DDBJ databases">
        <title>Paenibacillus algicola sp. nov., a novel marine bacterium producing alginate lyase.</title>
        <authorList>
            <person name="Huang H."/>
        </authorList>
    </citation>
    <scope>NUCLEOTIDE SEQUENCE [LARGE SCALE GENOMIC DNA]</scope>
    <source>
        <strain evidence="1 2">L7-75</strain>
    </source>
</reference>
<proteinExistence type="predicted"/>
<evidence type="ECO:0000313" key="2">
    <source>
        <dbReference type="Proteomes" id="UP000565468"/>
    </source>
</evidence>
<name>A0A848MCB4_PAELE</name>
<dbReference type="EMBL" id="JABBPN010000024">
    <property type="protein sequence ID" value="NMO97869.1"/>
    <property type="molecule type" value="Genomic_DNA"/>
</dbReference>
<dbReference type="Proteomes" id="UP000565468">
    <property type="component" value="Unassembled WGS sequence"/>
</dbReference>
<accession>A0A848MCB4</accession>